<dbReference type="InterPro" id="IPR027513">
    <property type="entry name" value="RtcB_euk"/>
</dbReference>
<dbReference type="InterPro" id="IPR001233">
    <property type="entry name" value="RtcB"/>
</dbReference>
<feature type="binding site" evidence="23 26">
    <location>
        <position position="353"/>
    </location>
    <ligand>
        <name>Mn(2+)</name>
        <dbReference type="ChEBI" id="CHEBI:29035"/>
        <label>2</label>
    </ligand>
</feature>
<evidence type="ECO:0000256" key="14">
    <source>
        <dbReference type="ARBA" id="ARBA00022837"/>
    </source>
</evidence>
<dbReference type="GO" id="GO:0170057">
    <property type="term" value="F:RNA ligase (GTP) activity"/>
    <property type="evidence" value="ECO:0007669"/>
    <property type="project" value="UniProtKB-EC"/>
</dbReference>
<keyword evidence="19 23" id="KW-0464">Manganese</keyword>
<evidence type="ECO:0000256" key="6">
    <source>
        <dbReference type="ARBA" id="ARBA00010810"/>
    </source>
</evidence>
<evidence type="ECO:0000256" key="4">
    <source>
        <dbReference type="ARBA" id="ARBA00007963"/>
    </source>
</evidence>
<dbReference type="Gene3D" id="3.55.10.10">
    <property type="entry name" value="Archease domain"/>
    <property type="match status" value="1"/>
</dbReference>
<dbReference type="Gene3D" id="3.90.1860.10">
    <property type="entry name" value="tRNA-splicing ligase RtcB"/>
    <property type="match status" value="1"/>
</dbReference>
<keyword evidence="10 28" id="KW-0812">Transmembrane</keyword>
<keyword evidence="14" id="KW-0106">Calcium</keyword>
<feature type="binding site" evidence="23 25">
    <location>
        <begin position="402"/>
        <end position="405"/>
    </location>
    <ligand>
        <name>GMP</name>
        <dbReference type="ChEBI" id="CHEBI:58115"/>
    </ligand>
</feature>
<dbReference type="GO" id="GO:0006388">
    <property type="term" value="P:tRNA splicing, via endonucleolytic cleavage and ligation"/>
    <property type="evidence" value="ECO:0007669"/>
    <property type="project" value="UniProtKB-UniRule"/>
</dbReference>
<feature type="binding site" evidence="23 25">
    <location>
        <position position="409"/>
    </location>
    <ligand>
        <name>GMP</name>
        <dbReference type="ChEBI" id="CHEBI:58115"/>
    </ligand>
</feature>
<dbReference type="InterPro" id="IPR036025">
    <property type="entry name" value="RtcB-like_sf"/>
</dbReference>
<keyword evidence="12 23" id="KW-0479">Metal-binding</keyword>
<evidence type="ECO:0000256" key="24">
    <source>
        <dbReference type="PIRSR" id="PIRSR601233-1"/>
    </source>
</evidence>
<dbReference type="InterPro" id="IPR036820">
    <property type="entry name" value="Archease_dom_sf"/>
</dbReference>
<comment type="caution">
    <text evidence="23">Lacks conserved residue(s) required for the propagation of feature annotation.</text>
</comment>
<organism evidence="32 33">
    <name type="scientific">Plasmodiophora brassicae</name>
    <name type="common">Clubroot disease agent</name>
    <dbReference type="NCBI Taxonomy" id="37360"/>
    <lineage>
        <taxon>Eukaryota</taxon>
        <taxon>Sar</taxon>
        <taxon>Rhizaria</taxon>
        <taxon>Endomyxa</taxon>
        <taxon>Phytomyxea</taxon>
        <taxon>Plasmodiophorida</taxon>
        <taxon>Plasmodiophoridae</taxon>
        <taxon>Plasmodiophora</taxon>
    </lineage>
</organism>
<dbReference type="SUPFAM" id="SSF69819">
    <property type="entry name" value="MTH1598-like"/>
    <property type="match status" value="1"/>
</dbReference>
<evidence type="ECO:0000256" key="7">
    <source>
        <dbReference type="ARBA" id="ARBA00022598"/>
    </source>
</evidence>
<evidence type="ECO:0000256" key="18">
    <source>
        <dbReference type="ARBA" id="ARBA00023136"/>
    </source>
</evidence>
<evidence type="ECO:0000256" key="1">
    <source>
        <dbReference type="ARBA" id="ARBA00001946"/>
    </source>
</evidence>
<feature type="domain" description="Oligosaccharyl transferase STT3 N-terminal" evidence="30">
    <location>
        <begin position="721"/>
        <end position="1117"/>
    </location>
</feature>
<reference evidence="32 33" key="1">
    <citation type="submission" date="2018-03" db="EMBL/GenBank/DDBJ databases">
        <authorList>
            <person name="Fogelqvist J."/>
        </authorList>
    </citation>
    <scope>NUCLEOTIDE SEQUENCE [LARGE SCALE GENOMIC DNA]</scope>
</reference>
<feature type="compositionally biased region" description="Basic and acidic residues" evidence="27">
    <location>
        <begin position="1148"/>
        <end position="1160"/>
    </location>
</feature>
<feature type="binding site" evidence="23 26">
    <location>
        <position position="121"/>
    </location>
    <ligand>
        <name>Mn(2+)</name>
        <dbReference type="ChEBI" id="CHEBI:29035"/>
        <label>1</label>
    </ligand>
</feature>
<dbReference type="UniPathway" id="UPA00378"/>
<feature type="transmembrane region" description="Helical" evidence="28">
    <location>
        <begin position="873"/>
        <end position="889"/>
    </location>
</feature>
<keyword evidence="11 23" id="KW-0819">tRNA processing</keyword>
<feature type="binding site" evidence="23 25">
    <location>
        <begin position="428"/>
        <end position="431"/>
    </location>
    <ligand>
        <name>GMP</name>
        <dbReference type="ChEBI" id="CHEBI:58115"/>
    </ligand>
</feature>
<evidence type="ECO:0000256" key="12">
    <source>
        <dbReference type="ARBA" id="ARBA00022723"/>
    </source>
</evidence>
<dbReference type="InterPro" id="IPR003674">
    <property type="entry name" value="Oligo_trans_STT3"/>
</dbReference>
<feature type="transmembrane region" description="Helical" evidence="28">
    <location>
        <begin position="909"/>
        <end position="932"/>
    </location>
</feature>
<evidence type="ECO:0000256" key="8">
    <source>
        <dbReference type="ARBA" id="ARBA00022676"/>
    </source>
</evidence>
<comment type="miscellaneous">
    <text evidence="23">Ligation probably proceeds through 3 nucleotidyl transfer steps, with 2',3'-cyclic phosphate termini being hydrolyzed to 3'-P termini in a step that precedes 3'-P activation with GMP. In the first nucleotidyl transfer step, RTCB reacts with GTP to form a covalent RTCB-histidine-GMP intermediate with release of PPi; in the second step, the GMP moiety is transferred to the RNA 3'-P; in the third step, the 5'-OH from the opposite RNA strand attacks the activated 3'-P to form a 3',5'-phosphodiester bond and release GMP.</text>
</comment>
<feature type="binding site" evidence="23">
    <location>
        <position position="124"/>
    </location>
    <ligand>
        <name>Mn(2+)</name>
        <dbReference type="ChEBI" id="CHEBI:29035"/>
        <label>2</label>
    </ligand>
</feature>
<feature type="domain" description="Archease" evidence="29">
    <location>
        <begin position="541"/>
        <end position="680"/>
    </location>
</feature>
<feature type="transmembrane region" description="Helical" evidence="28">
    <location>
        <begin position="1109"/>
        <end position="1132"/>
    </location>
</feature>
<name>A0A3P3Y907_PLABS</name>
<proteinExistence type="inferred from homology"/>
<feature type="transmembrane region" description="Helical" evidence="28">
    <location>
        <begin position="1056"/>
        <end position="1078"/>
    </location>
</feature>
<feature type="transmembrane region" description="Helical" evidence="28">
    <location>
        <begin position="786"/>
        <end position="806"/>
    </location>
</feature>
<dbReference type="PANTHER" id="PTHR13872:SF1">
    <property type="entry name" value="DOLICHYL-DIPHOSPHOOLIGOSACCHARIDE--PROTEIN GLYCOSYLTRANSFERASE SUBUNIT STT3B"/>
    <property type="match status" value="1"/>
</dbReference>
<gene>
    <name evidence="32" type="ORF">PLBR_LOCUS3695</name>
</gene>
<dbReference type="GO" id="GO:0004579">
    <property type="term" value="F:dolichyl-diphosphooligosaccharide-protein glycotransferase activity"/>
    <property type="evidence" value="ECO:0007669"/>
    <property type="project" value="UniProtKB-EC"/>
</dbReference>
<protein>
    <recommendedName>
        <fullName evidence="23">RNA-splicing ligase RtcB homolog</fullName>
        <ecNumber evidence="23">6.5.1.8</ecNumber>
    </recommendedName>
    <alternativeName>
        <fullName evidence="23">3'-phosphate/5'-hydroxy nucleic acid ligase</fullName>
    </alternativeName>
</protein>
<feature type="binding site" evidence="23 26">
    <location>
        <position position="229"/>
    </location>
    <ligand>
        <name>Mn(2+)</name>
        <dbReference type="ChEBI" id="CHEBI:29035"/>
        <label>1</label>
    </ligand>
</feature>
<dbReference type="InterPro" id="IPR048307">
    <property type="entry name" value="STT3_N"/>
</dbReference>
<evidence type="ECO:0000259" key="29">
    <source>
        <dbReference type="Pfam" id="PF01951"/>
    </source>
</evidence>
<evidence type="ECO:0000259" key="30">
    <source>
        <dbReference type="Pfam" id="PF02516"/>
    </source>
</evidence>
<comment type="similarity">
    <text evidence="4">Belongs to the archease family.</text>
</comment>
<dbReference type="EC" id="6.5.1.8" evidence="23"/>
<comment type="pathway">
    <text evidence="3">Protein modification; protein glycosylation.</text>
</comment>
<keyword evidence="8" id="KW-0328">Glycosyltransferase</keyword>
<evidence type="ECO:0000256" key="27">
    <source>
        <dbReference type="SAM" id="MobiDB-lite"/>
    </source>
</evidence>
<comment type="catalytic activity">
    <reaction evidence="22 23">
        <text>a 3'-end 2',3'-cyclophospho-ribonucleotide-RNA + a 5'-end dephospho-ribonucleoside-RNA + GTP + H2O = a ribonucleotidyl-ribonucleotide-RNA + GMP + diphosphate + H(+)</text>
        <dbReference type="Rhea" id="RHEA:68080"/>
        <dbReference type="Rhea" id="RHEA-COMP:10464"/>
        <dbReference type="Rhea" id="RHEA-COMP:13936"/>
        <dbReference type="Rhea" id="RHEA-COMP:17355"/>
        <dbReference type="ChEBI" id="CHEBI:15377"/>
        <dbReference type="ChEBI" id="CHEBI:15378"/>
        <dbReference type="ChEBI" id="CHEBI:33019"/>
        <dbReference type="ChEBI" id="CHEBI:37565"/>
        <dbReference type="ChEBI" id="CHEBI:58115"/>
        <dbReference type="ChEBI" id="CHEBI:83064"/>
        <dbReference type="ChEBI" id="CHEBI:138284"/>
        <dbReference type="ChEBI" id="CHEBI:173118"/>
        <dbReference type="EC" id="6.5.1.8"/>
    </reaction>
</comment>
<feature type="transmembrane region" description="Helical" evidence="28">
    <location>
        <begin position="971"/>
        <end position="989"/>
    </location>
</feature>
<evidence type="ECO:0000256" key="19">
    <source>
        <dbReference type="ARBA" id="ARBA00023211"/>
    </source>
</evidence>
<evidence type="ECO:0000256" key="21">
    <source>
        <dbReference type="ARBA" id="ARBA00048829"/>
    </source>
</evidence>
<feature type="binding site" evidence="23 25">
    <location>
        <begin position="353"/>
        <end position="354"/>
    </location>
    <ligand>
        <name>GMP</name>
        <dbReference type="ChEBI" id="CHEBI:58115"/>
    </ligand>
</feature>
<evidence type="ECO:0000256" key="11">
    <source>
        <dbReference type="ARBA" id="ARBA00022694"/>
    </source>
</evidence>
<comment type="catalytic activity">
    <reaction evidence="20 23">
        <text>a 3'-end 3'-phospho-ribonucleotide-RNA + a 5'-end dephospho-ribonucleoside-RNA + GTP = a ribonucleotidyl-ribonucleotide-RNA + GMP + diphosphate</text>
        <dbReference type="Rhea" id="RHEA:68076"/>
        <dbReference type="Rhea" id="RHEA-COMP:10463"/>
        <dbReference type="Rhea" id="RHEA-COMP:13936"/>
        <dbReference type="Rhea" id="RHEA-COMP:17355"/>
        <dbReference type="ChEBI" id="CHEBI:33019"/>
        <dbReference type="ChEBI" id="CHEBI:37565"/>
        <dbReference type="ChEBI" id="CHEBI:58115"/>
        <dbReference type="ChEBI" id="CHEBI:83062"/>
        <dbReference type="ChEBI" id="CHEBI:138284"/>
        <dbReference type="ChEBI" id="CHEBI:173118"/>
        <dbReference type="EC" id="6.5.1.8"/>
    </reaction>
</comment>
<keyword evidence="17 23" id="KW-0342">GTP-binding</keyword>
<feature type="transmembrane region" description="Helical" evidence="28">
    <location>
        <begin position="842"/>
        <end position="861"/>
    </location>
</feature>
<evidence type="ECO:0000256" key="23">
    <source>
        <dbReference type="HAMAP-Rule" id="MF_03144"/>
    </source>
</evidence>
<feature type="transmembrane region" description="Helical" evidence="28">
    <location>
        <begin position="939"/>
        <end position="959"/>
    </location>
</feature>
<evidence type="ECO:0000256" key="16">
    <source>
        <dbReference type="ARBA" id="ARBA00022989"/>
    </source>
</evidence>
<evidence type="ECO:0000259" key="31">
    <source>
        <dbReference type="Pfam" id="PF21436"/>
    </source>
</evidence>
<geneLocation type="mitochondrion" evidence="32"/>
<dbReference type="GO" id="GO:0046872">
    <property type="term" value="F:metal ion binding"/>
    <property type="evidence" value="ECO:0007669"/>
    <property type="project" value="UniProtKB-KW"/>
</dbReference>
<dbReference type="EMBL" id="OVEO01000006">
    <property type="protein sequence ID" value="SPQ96480.1"/>
    <property type="molecule type" value="Genomic_DNA"/>
</dbReference>
<dbReference type="SUPFAM" id="SSF103365">
    <property type="entry name" value="Hypothetical protein PH1602"/>
    <property type="match status" value="1"/>
</dbReference>
<feature type="binding site" evidence="23 25">
    <location>
        <begin position="228"/>
        <end position="232"/>
    </location>
    <ligand>
        <name>GMP</name>
        <dbReference type="ChEBI" id="CHEBI:58115"/>
    </ligand>
</feature>
<dbReference type="GO" id="GO:0012505">
    <property type="term" value="C:endomembrane system"/>
    <property type="evidence" value="ECO:0007669"/>
    <property type="project" value="UniProtKB-SubCell"/>
</dbReference>
<evidence type="ECO:0000256" key="26">
    <source>
        <dbReference type="PIRSR" id="PIRSR601233-3"/>
    </source>
</evidence>
<evidence type="ECO:0000256" key="3">
    <source>
        <dbReference type="ARBA" id="ARBA00004922"/>
    </source>
</evidence>
<dbReference type="Pfam" id="PF01951">
    <property type="entry name" value="Archease"/>
    <property type="match status" value="1"/>
</dbReference>
<comment type="cofactor">
    <cofactor evidence="23 26">
        <name>Mn(2+)</name>
        <dbReference type="ChEBI" id="CHEBI:29035"/>
    </cofactor>
    <text evidence="23 26">Binds 2 manganese ions per subunit.</text>
</comment>
<feature type="region of interest" description="Disordered" evidence="27">
    <location>
        <begin position="1137"/>
        <end position="1160"/>
    </location>
</feature>
<feature type="transmembrane region" description="Helical" evidence="28">
    <location>
        <begin position="1173"/>
        <end position="1193"/>
    </location>
</feature>
<dbReference type="GO" id="GO:0072669">
    <property type="term" value="C:tRNA-splicing ligase complex"/>
    <property type="evidence" value="ECO:0007669"/>
    <property type="project" value="UniProtKB-UniRule"/>
</dbReference>
<dbReference type="Pfam" id="PF01139">
    <property type="entry name" value="RtcB"/>
    <property type="match status" value="1"/>
</dbReference>
<dbReference type="InterPro" id="IPR048999">
    <property type="entry name" value="STT3-PglB_core"/>
</dbReference>
<comment type="cofactor">
    <cofactor evidence="1">
        <name>Mg(2+)</name>
        <dbReference type="ChEBI" id="CHEBI:18420"/>
    </cofactor>
</comment>
<keyword evidence="16 28" id="KW-1133">Transmembrane helix</keyword>
<keyword evidence="13 23" id="KW-0547">Nucleotide-binding</keyword>
<comment type="similarity">
    <text evidence="6">Belongs to the STT3 family.</text>
</comment>
<dbReference type="GO" id="GO:0016020">
    <property type="term" value="C:membrane"/>
    <property type="evidence" value="ECO:0007669"/>
    <property type="project" value="InterPro"/>
</dbReference>
<feature type="domain" description="STT3/PglB/AglB core" evidence="31">
    <location>
        <begin position="1242"/>
        <end position="1298"/>
    </location>
</feature>
<evidence type="ECO:0000256" key="28">
    <source>
        <dbReference type="SAM" id="Phobius"/>
    </source>
</evidence>
<keyword evidence="9" id="KW-0808">Transferase</keyword>
<comment type="catalytic activity">
    <reaction evidence="21">
        <text>a di-trans,poly-cis-dolichyl diphosphooligosaccharide + L-asparaginyl-[protein] = N(4)-(oligosaccharide-(1-&gt;4)-N-acetyl-beta-D-glucosaminyl-(1-&gt;4)-N-acetyl-beta-D-glucosaminyl)-L-asparaginyl-[protein] + a di-trans,poly-cis-dolichyl diphosphate + H(+)</text>
        <dbReference type="Rhea" id="RHEA:22980"/>
        <dbReference type="Rhea" id="RHEA-COMP:12804"/>
        <dbReference type="Rhea" id="RHEA-COMP:12805"/>
        <dbReference type="Rhea" id="RHEA-COMP:19506"/>
        <dbReference type="Rhea" id="RHEA-COMP:19509"/>
        <dbReference type="ChEBI" id="CHEBI:15378"/>
        <dbReference type="ChEBI" id="CHEBI:50347"/>
        <dbReference type="ChEBI" id="CHEBI:57497"/>
        <dbReference type="ChEBI" id="CHEBI:57570"/>
        <dbReference type="ChEBI" id="CHEBI:132529"/>
        <dbReference type="EC" id="2.4.99.18"/>
    </reaction>
</comment>
<evidence type="ECO:0000313" key="32">
    <source>
        <dbReference type="EMBL" id="SPQ96480.1"/>
    </source>
</evidence>
<dbReference type="InterPro" id="IPR023572">
    <property type="entry name" value="Archease_dom"/>
</dbReference>
<accession>A0A3P3Y907</accession>
<evidence type="ECO:0000256" key="2">
    <source>
        <dbReference type="ARBA" id="ARBA00004127"/>
    </source>
</evidence>
<feature type="transmembrane region" description="Helical" evidence="28">
    <location>
        <begin position="719"/>
        <end position="739"/>
    </location>
</feature>
<dbReference type="Pfam" id="PF21436">
    <property type="entry name" value="STT3-PglB_core"/>
    <property type="match status" value="1"/>
</dbReference>
<dbReference type="FunFam" id="3.90.1860.10:FF:000001">
    <property type="entry name" value="tRNA-splicing ligase RtcB homolog"/>
    <property type="match status" value="1"/>
</dbReference>
<comment type="function">
    <text evidence="23">Catalytic subunit of the tRNA-splicing ligase complex that acts by directly joining spliced tRNA halves to mature-sized tRNAs by incorporating the precursor-derived splice junction phosphate into the mature tRNA as a canonical 3',5'-phosphodiester. May act as an RNA ligase with broad substrate specificity, and may function toward other RNAs.</text>
</comment>
<evidence type="ECO:0000256" key="15">
    <source>
        <dbReference type="ARBA" id="ARBA00022842"/>
    </source>
</evidence>
<dbReference type="PROSITE" id="PS01288">
    <property type="entry name" value="UPF0027"/>
    <property type="match status" value="1"/>
</dbReference>
<keyword evidence="18 28" id="KW-0472">Membrane</keyword>
<evidence type="ECO:0000256" key="5">
    <source>
        <dbReference type="ARBA" id="ARBA00008071"/>
    </source>
</evidence>
<dbReference type="Pfam" id="PF02516">
    <property type="entry name" value="STT3"/>
    <property type="match status" value="1"/>
</dbReference>
<keyword evidence="7 23" id="KW-0436">Ligase</keyword>
<keyword evidence="32" id="KW-0496">Mitochondrion</keyword>
<keyword evidence="15" id="KW-0460">Magnesium</keyword>
<comment type="similarity">
    <text evidence="5 23">Belongs to the RtcB family.</text>
</comment>
<dbReference type="GO" id="GO:0005525">
    <property type="term" value="F:GTP binding"/>
    <property type="evidence" value="ECO:0007669"/>
    <property type="project" value="UniProtKB-KW"/>
</dbReference>
<evidence type="ECO:0000256" key="25">
    <source>
        <dbReference type="PIRSR" id="PIRSR601233-2"/>
    </source>
</evidence>
<evidence type="ECO:0000256" key="20">
    <source>
        <dbReference type="ARBA" id="ARBA00047746"/>
    </source>
</evidence>
<evidence type="ECO:0000256" key="10">
    <source>
        <dbReference type="ARBA" id="ARBA00022692"/>
    </source>
</evidence>
<dbReference type="Proteomes" id="UP000290189">
    <property type="component" value="Unassembled WGS sequence"/>
</dbReference>
<evidence type="ECO:0000256" key="22">
    <source>
        <dbReference type="ARBA" id="ARBA00049514"/>
    </source>
</evidence>
<dbReference type="Gene3D" id="3.40.50.12610">
    <property type="match status" value="1"/>
</dbReference>
<dbReference type="HAMAP" id="MF_03144">
    <property type="entry name" value="RtcB_euk"/>
    <property type="match status" value="1"/>
</dbReference>
<feature type="transmembrane region" description="Helical" evidence="28">
    <location>
        <begin position="1001"/>
        <end position="1028"/>
    </location>
</feature>
<feature type="binding site" evidence="23">
    <location>
        <position position="124"/>
    </location>
    <ligand>
        <name>Mn(2+)</name>
        <dbReference type="ChEBI" id="CHEBI:29035"/>
        <label>1</label>
    </ligand>
</feature>
<comment type="subcellular location">
    <subcellularLocation>
        <location evidence="2">Endomembrane system</location>
        <topology evidence="2">Multi-pass membrane protein</topology>
    </subcellularLocation>
</comment>
<dbReference type="PANTHER" id="PTHR13872">
    <property type="entry name" value="DOLICHYL-DIPHOSPHOOLIGOSACCHARIDE--PROTEIN GLYCOSYLTRANSFERASE SUBUNIT"/>
    <property type="match status" value="1"/>
</dbReference>
<evidence type="ECO:0000256" key="13">
    <source>
        <dbReference type="ARBA" id="ARBA00022741"/>
    </source>
</evidence>
<feature type="active site" description="GMP-histidine intermediate" evidence="23 24">
    <location>
        <position position="428"/>
    </location>
</feature>
<comment type="subunit">
    <text evidence="23">Catalytic component of the tRNA-splicing ligase complex.</text>
</comment>
<evidence type="ECO:0000313" key="33">
    <source>
        <dbReference type="Proteomes" id="UP000290189"/>
    </source>
</evidence>
<evidence type="ECO:0000256" key="9">
    <source>
        <dbReference type="ARBA" id="ARBA00022679"/>
    </source>
</evidence>
<sequence>MARRTLAEEMRYLTLAAEGQVRNLIHREFAPNMRVPGVFFANDVIRQALLDELKSQSEGRRGGFLPAIRQIANVASLPGIVGHSIGLPDCHAGYGFAIGNVAAMDMSDPEAVVSPGGVGFDICCGVRLIRTDLTVEDILPLKEKLVQRIMDLVPTGVGGKGPMTLCNMEFDEVLETGMAWSVKQGHATEEDRDHIEERGCIAGANACNVSKRAKERGRSHIGTLGAGNHYIEVQRVDQIFDHEVAETMRIGNLGQICIMIHTGSRGLGHQVCTDALETMKTVKRDYALNDKQLMCAPIRSKVGQEYLSALACASNFAFVNRSAITSMVRRAFASIFNRSPDDLGMHVVYDVAHNTAKVEAHEVEGKQKKLLVHRKGATRAFPPRHPDIPERYQAVGQPVLVGGSMGTASHVLVGTEAGMSATFGSTCHGAGRLISRQSARNTIRPKDTLARLKDYGVSIRVGNPKLLQEEDSQSYKDVDEVVATCESAQISNQSRVHPSPLSMMPVLTSSAVTRRPRRRFARMVSTSTMKGLHGTLDGQQFEYLPHTADVQFHAWGSSLKELFEQMGYCMFHYLTDLTTVDIDDSYDWLLEVTGDDDEDALYKFLDELLFQFNTGNEIVARQIHVLDIEHTDQKRQNTTVRAIVKGEPFNRSKHPLGTDIKAITYEELRIYTSTDGCHVRLPGTDSPHSRCGRRRGRCWRAGPCVAMARFANFAGKSEFVFQAMILACVYVLAFCVRLFSVLRHESVIHEFDPWFNFRTTKYLVKEGFYEFHNWFDEMTWYPYGRYIGGTVYPGLMWTAALVYKVLHGLNLPVDIRNVCVLLAPWMAGNTSIVTYLLTKQAWTSAAGLVAAAFMSLAPGYISRSVAGSYDNEAVAIFAMVCTFWLWLKALDTGSMLWSAACAVSYFYMVAAWGGYVFIWNIIAVHAFVLVICGRYSHRLYVSYCTWFVLGLLMSMQVMFVSFQPVTSPEHMPSAGVFCLLQIYAFLRYIHAHVTPKQFRVIVRLGVLTVLAIIGFVLFLAVTGTVPFLTGRLKSLMGATSNIAIVKSVSEHQPTKWLTFFLDLHMMVAFAPVGMYYVFWSVSDTNLFLVLYMLFSGYFASIMIRLMLVISPIACVLAGIGVSETLLTFSHILTMPASGDKGASSRASPEPKRPYHSSQEEQRTWYRQTKVKSIPAPICIGVLAFFMFMFAFFVPHCSYMTANMYSSPQVVLSAKAGDQLIIFDDFREAYQWLNHNTEDDAKILSWWDYGYQITGMGNRSVIVDNNTRNNTHIATVGLVMASNEERAIDVIRSLDVKYLLVVFGGMVGFSSDDINKFLWMVRISGGVYPEVVETDYFNSRGEYRIDHTVSDRMKNSLMYQMCYYRFGDVKVQWGQEGGFDRVRNAVIGHKDIKFRYLEEAFTSEHWMVRIYRVKEPDNIA</sequence>
<evidence type="ECO:0000256" key="17">
    <source>
        <dbReference type="ARBA" id="ARBA00023134"/>
    </source>
</evidence>
<feature type="binding site" evidence="23 26">
    <location>
        <position position="261"/>
    </location>
    <ligand>
        <name>Mn(2+)</name>
        <dbReference type="ChEBI" id="CHEBI:29035"/>
        <label>2</label>
    </ligand>
</feature>
<feature type="transmembrane region" description="Helical" evidence="28">
    <location>
        <begin position="1085"/>
        <end position="1103"/>
    </location>
</feature>